<gene>
    <name evidence="1" type="ORF">S06H3_00542</name>
</gene>
<sequence>MTYARPLIPYQEAPAYPTYLEAEAYAEDFRTGGEHAYAKNERWAKYWLSSKLDILASLLKADIYGIVAYPPGGFEVALADDIEKAEIFRGWILQYDPHHARWSLLVRSEEVGIDEFIRLRREYKAE</sequence>
<organism evidence="1">
    <name type="scientific">marine sediment metagenome</name>
    <dbReference type="NCBI Taxonomy" id="412755"/>
    <lineage>
        <taxon>unclassified sequences</taxon>
        <taxon>metagenomes</taxon>
        <taxon>ecological metagenomes</taxon>
    </lineage>
</organism>
<protein>
    <submittedName>
        <fullName evidence="1">Uncharacterized protein</fullName>
    </submittedName>
</protein>
<evidence type="ECO:0000313" key="1">
    <source>
        <dbReference type="EMBL" id="GAH93355.1"/>
    </source>
</evidence>
<dbReference type="EMBL" id="BARV01000101">
    <property type="protein sequence ID" value="GAH93355.1"/>
    <property type="molecule type" value="Genomic_DNA"/>
</dbReference>
<name>X1KIB0_9ZZZZ</name>
<proteinExistence type="predicted"/>
<comment type="caution">
    <text evidence="1">The sequence shown here is derived from an EMBL/GenBank/DDBJ whole genome shotgun (WGS) entry which is preliminary data.</text>
</comment>
<dbReference type="AlphaFoldDB" id="X1KIB0"/>
<accession>X1KIB0</accession>
<reference evidence="1" key="1">
    <citation type="journal article" date="2014" name="Front. Microbiol.">
        <title>High frequency of phylogenetically diverse reductive dehalogenase-homologous genes in deep subseafloor sedimentary metagenomes.</title>
        <authorList>
            <person name="Kawai M."/>
            <person name="Futagami T."/>
            <person name="Toyoda A."/>
            <person name="Takaki Y."/>
            <person name="Nishi S."/>
            <person name="Hori S."/>
            <person name="Arai W."/>
            <person name="Tsubouchi T."/>
            <person name="Morono Y."/>
            <person name="Uchiyama I."/>
            <person name="Ito T."/>
            <person name="Fujiyama A."/>
            <person name="Inagaki F."/>
            <person name="Takami H."/>
        </authorList>
    </citation>
    <scope>NUCLEOTIDE SEQUENCE</scope>
    <source>
        <strain evidence="1">Expedition CK06-06</strain>
    </source>
</reference>